<dbReference type="STRING" id="546871.SAMN04488543_3927"/>
<dbReference type="Gene3D" id="3.40.50.300">
    <property type="entry name" value="P-loop containing nucleotide triphosphate hydrolases"/>
    <property type="match status" value="1"/>
</dbReference>
<name>A0A1H1ZRD7_9ACTN</name>
<dbReference type="Pfam" id="PF13671">
    <property type="entry name" value="AAA_33"/>
    <property type="match status" value="1"/>
</dbReference>
<organism evidence="1 2">
    <name type="scientific">Friedmanniella luteola</name>
    <dbReference type="NCBI Taxonomy" id="546871"/>
    <lineage>
        <taxon>Bacteria</taxon>
        <taxon>Bacillati</taxon>
        <taxon>Actinomycetota</taxon>
        <taxon>Actinomycetes</taxon>
        <taxon>Propionibacteriales</taxon>
        <taxon>Nocardioidaceae</taxon>
        <taxon>Friedmanniella</taxon>
    </lineage>
</organism>
<protein>
    <recommendedName>
        <fullName evidence="3">AAA domain-containing protein</fullName>
    </recommendedName>
</protein>
<dbReference type="AlphaFoldDB" id="A0A1H1ZRD7"/>
<sequence length="166" mass="18408">MLALHGSPGSGKSTIARALSEALRAADVAHGVIDLDDLSLVHPYPGRSFPRENLRAIWPHYVAAAPDIKVIIPTVFADEHEVDLLREVTPGARLMVCETAAPVAVLKQRVTEREPTDAWRAGLRQWVDVYHARSDHERIRDFQVATHPATVEESVREILRLTGWAA</sequence>
<reference evidence="1 2" key="1">
    <citation type="submission" date="2016-10" db="EMBL/GenBank/DDBJ databases">
        <authorList>
            <person name="de Groot N.N."/>
        </authorList>
    </citation>
    <scope>NUCLEOTIDE SEQUENCE [LARGE SCALE GENOMIC DNA]</scope>
    <source>
        <strain evidence="1 2">DSM 21741</strain>
    </source>
</reference>
<evidence type="ECO:0000313" key="1">
    <source>
        <dbReference type="EMBL" id="SDT35806.1"/>
    </source>
</evidence>
<evidence type="ECO:0008006" key="3">
    <source>
        <dbReference type="Google" id="ProtNLM"/>
    </source>
</evidence>
<dbReference type="SUPFAM" id="SSF52540">
    <property type="entry name" value="P-loop containing nucleoside triphosphate hydrolases"/>
    <property type="match status" value="1"/>
</dbReference>
<gene>
    <name evidence="1" type="ORF">SAMN04488543_3927</name>
</gene>
<keyword evidence="2" id="KW-1185">Reference proteome</keyword>
<dbReference type="EMBL" id="LT629749">
    <property type="protein sequence ID" value="SDT35806.1"/>
    <property type="molecule type" value="Genomic_DNA"/>
</dbReference>
<dbReference type="InterPro" id="IPR027417">
    <property type="entry name" value="P-loop_NTPase"/>
</dbReference>
<proteinExistence type="predicted"/>
<dbReference type="Proteomes" id="UP000199092">
    <property type="component" value="Chromosome I"/>
</dbReference>
<accession>A0A1H1ZRD7</accession>
<evidence type="ECO:0000313" key="2">
    <source>
        <dbReference type="Proteomes" id="UP000199092"/>
    </source>
</evidence>